<dbReference type="PRINTS" id="PR00455">
    <property type="entry name" value="HTHTETR"/>
</dbReference>
<dbReference type="EMBL" id="QQAZ01000007">
    <property type="protein sequence ID" value="RDI49033.1"/>
    <property type="molecule type" value="Genomic_DNA"/>
</dbReference>
<dbReference type="SUPFAM" id="SSF48498">
    <property type="entry name" value="Tetracyclin repressor-like, C-terminal domain"/>
    <property type="match status" value="1"/>
</dbReference>
<keyword evidence="8" id="KW-1185">Reference proteome</keyword>
<dbReference type="GO" id="GO:0003700">
    <property type="term" value="F:DNA-binding transcription factor activity"/>
    <property type="evidence" value="ECO:0007669"/>
    <property type="project" value="TreeGrafter"/>
</dbReference>
<proteinExistence type="predicted"/>
<dbReference type="Proteomes" id="UP000255355">
    <property type="component" value="Unassembled WGS sequence"/>
</dbReference>
<name>A0A370H0L7_9NOCA</name>
<dbReference type="Gene3D" id="1.10.357.10">
    <property type="entry name" value="Tetracycline Repressor, domain 2"/>
    <property type="match status" value="1"/>
</dbReference>
<dbReference type="InterPro" id="IPR050109">
    <property type="entry name" value="HTH-type_TetR-like_transc_reg"/>
</dbReference>
<dbReference type="AlphaFoldDB" id="A0A370H0L7"/>
<evidence type="ECO:0000256" key="4">
    <source>
        <dbReference type="PROSITE-ProRule" id="PRU00335"/>
    </source>
</evidence>
<evidence type="ECO:0000256" key="3">
    <source>
        <dbReference type="ARBA" id="ARBA00023163"/>
    </source>
</evidence>
<sequence length="262" mass="27980">MTAPSQPGVRADARRNRALILAAAQHALAEHGTSVSLAEIARRAGVSTGTVHRHFPAKLDLVEAVVQQRIDRLMALALSYRDAPDAGAALLDFCTTVVTRTPGNKALCDVLESDDGWPRDLLRGAGERFDRALEALLAAAQREGSIRADLTLPDLLAIFAGCVAIQRSSGRTNTLSRPAAMVLDAMRTTPGHGVTKPATRPTGRNETPSRNERSGRCPICGAPLRNSGTGRPARYCSPACRQKAHRRRSATARHDPPHVAAV</sequence>
<dbReference type="SUPFAM" id="SSF46689">
    <property type="entry name" value="Homeodomain-like"/>
    <property type="match status" value="1"/>
</dbReference>
<reference evidence="7 8" key="1">
    <citation type="submission" date="2018-07" db="EMBL/GenBank/DDBJ databases">
        <title>Genomic Encyclopedia of Type Strains, Phase IV (KMG-IV): sequencing the most valuable type-strain genomes for metagenomic binning, comparative biology and taxonomic classification.</title>
        <authorList>
            <person name="Goeker M."/>
        </authorList>
    </citation>
    <scope>NUCLEOTIDE SEQUENCE [LARGE SCALE GENOMIC DNA]</scope>
    <source>
        <strain evidence="7 8">DSM 44952</strain>
    </source>
</reference>
<evidence type="ECO:0000313" key="8">
    <source>
        <dbReference type="Proteomes" id="UP000255355"/>
    </source>
</evidence>
<keyword evidence="2 4" id="KW-0238">DNA-binding</keyword>
<dbReference type="Pfam" id="PF00440">
    <property type="entry name" value="TetR_N"/>
    <property type="match status" value="1"/>
</dbReference>
<keyword evidence="3" id="KW-0804">Transcription</keyword>
<evidence type="ECO:0000256" key="2">
    <source>
        <dbReference type="ARBA" id="ARBA00023125"/>
    </source>
</evidence>
<comment type="caution">
    <text evidence="7">The sequence shown here is derived from an EMBL/GenBank/DDBJ whole genome shotgun (WGS) entry which is preliminary data.</text>
</comment>
<dbReference type="STRING" id="1210089.GCA_001613165_00648"/>
<organism evidence="7 8">
    <name type="scientific">Nocardia mexicana</name>
    <dbReference type="NCBI Taxonomy" id="279262"/>
    <lineage>
        <taxon>Bacteria</taxon>
        <taxon>Bacillati</taxon>
        <taxon>Actinomycetota</taxon>
        <taxon>Actinomycetes</taxon>
        <taxon>Mycobacteriales</taxon>
        <taxon>Nocardiaceae</taxon>
        <taxon>Nocardia</taxon>
    </lineage>
</organism>
<evidence type="ECO:0000256" key="1">
    <source>
        <dbReference type="ARBA" id="ARBA00023015"/>
    </source>
</evidence>
<feature type="DNA-binding region" description="H-T-H motif" evidence="4">
    <location>
        <begin position="36"/>
        <end position="55"/>
    </location>
</feature>
<dbReference type="InterPro" id="IPR036271">
    <property type="entry name" value="Tet_transcr_reg_TetR-rel_C_sf"/>
</dbReference>
<dbReference type="InterPro" id="IPR049445">
    <property type="entry name" value="TetR_SbtR-like_C"/>
</dbReference>
<dbReference type="InterPro" id="IPR009057">
    <property type="entry name" value="Homeodomain-like_sf"/>
</dbReference>
<evidence type="ECO:0000313" key="7">
    <source>
        <dbReference type="EMBL" id="RDI49033.1"/>
    </source>
</evidence>
<dbReference type="PROSITE" id="PS50977">
    <property type="entry name" value="HTH_TETR_2"/>
    <property type="match status" value="1"/>
</dbReference>
<dbReference type="GO" id="GO:0000976">
    <property type="term" value="F:transcription cis-regulatory region binding"/>
    <property type="evidence" value="ECO:0007669"/>
    <property type="project" value="TreeGrafter"/>
</dbReference>
<accession>A0A370H0L7</accession>
<dbReference type="PANTHER" id="PTHR30055">
    <property type="entry name" value="HTH-TYPE TRANSCRIPTIONAL REGULATOR RUTR"/>
    <property type="match status" value="1"/>
</dbReference>
<dbReference type="PANTHER" id="PTHR30055:SF234">
    <property type="entry name" value="HTH-TYPE TRANSCRIPTIONAL REGULATOR BETI"/>
    <property type="match status" value="1"/>
</dbReference>
<protein>
    <submittedName>
        <fullName evidence="7">TetR family transcriptional regulator</fullName>
    </submittedName>
</protein>
<gene>
    <name evidence="7" type="ORF">DFR68_107158</name>
</gene>
<dbReference type="RefSeq" id="WP_068013653.1">
    <property type="nucleotide sequence ID" value="NZ_QQAZ01000007.1"/>
</dbReference>
<feature type="region of interest" description="Disordered" evidence="5">
    <location>
        <begin position="189"/>
        <end position="223"/>
    </location>
</feature>
<keyword evidence="1" id="KW-0805">Transcription regulation</keyword>
<dbReference type="Pfam" id="PF21597">
    <property type="entry name" value="TetR_C_43"/>
    <property type="match status" value="1"/>
</dbReference>
<dbReference type="OrthoDB" id="9795011at2"/>
<evidence type="ECO:0000256" key="5">
    <source>
        <dbReference type="SAM" id="MobiDB-lite"/>
    </source>
</evidence>
<feature type="domain" description="HTH tetR-type" evidence="6">
    <location>
        <begin position="14"/>
        <end position="73"/>
    </location>
</feature>
<evidence type="ECO:0000259" key="6">
    <source>
        <dbReference type="PROSITE" id="PS50977"/>
    </source>
</evidence>
<dbReference type="InterPro" id="IPR001647">
    <property type="entry name" value="HTH_TetR"/>
</dbReference>